<evidence type="ECO:0000256" key="1">
    <source>
        <dbReference type="SAM" id="MobiDB-lite"/>
    </source>
</evidence>
<feature type="region of interest" description="Disordered" evidence="1">
    <location>
        <begin position="54"/>
        <end position="73"/>
    </location>
</feature>
<reference evidence="2 3" key="1">
    <citation type="submission" date="2024-02" db="EMBL/GenBank/DDBJ databases">
        <authorList>
            <person name="Saticioglu I.B."/>
        </authorList>
    </citation>
    <scope>NUCLEOTIDE SEQUENCE [LARGE SCALE GENOMIC DNA]</scope>
    <source>
        <strain evidence="2 3">Mu-80</strain>
    </source>
</reference>
<evidence type="ECO:0000313" key="2">
    <source>
        <dbReference type="EMBL" id="MEJ1089405.1"/>
    </source>
</evidence>
<proteinExistence type="predicted"/>
<comment type="caution">
    <text evidence="2">The sequence shown here is derived from an EMBL/GenBank/DDBJ whole genome shotgun (WGS) entry which is preliminary data.</text>
</comment>
<organism evidence="2 3">
    <name type="scientific">Microbacterium bandirmense</name>
    <dbReference type="NCBI Taxonomy" id="3122050"/>
    <lineage>
        <taxon>Bacteria</taxon>
        <taxon>Bacillati</taxon>
        <taxon>Actinomycetota</taxon>
        <taxon>Actinomycetes</taxon>
        <taxon>Micrococcales</taxon>
        <taxon>Microbacteriaceae</taxon>
        <taxon>Microbacterium</taxon>
    </lineage>
</organism>
<evidence type="ECO:0000313" key="3">
    <source>
        <dbReference type="Proteomes" id="UP001371224"/>
    </source>
</evidence>
<dbReference type="RefSeq" id="WP_337333049.1">
    <property type="nucleotide sequence ID" value="NZ_JBBDGM010000013.1"/>
</dbReference>
<accession>A0ABU8LDI4</accession>
<sequence length="122" mass="13450">MRRTRSQIRAAEIAALIAEQQAYDKKVNDAVKIAALARCDAVEQLYELLDVLPDRPTMRTGKNGPYEVASDKDERKRCARLVDTVANLLATVAADRESNARDYLGSSDRASGPRQDDALTTV</sequence>
<dbReference type="EMBL" id="JBBDGM010000013">
    <property type="protein sequence ID" value="MEJ1089405.1"/>
    <property type="molecule type" value="Genomic_DNA"/>
</dbReference>
<dbReference type="Proteomes" id="UP001371224">
    <property type="component" value="Unassembled WGS sequence"/>
</dbReference>
<keyword evidence="3" id="KW-1185">Reference proteome</keyword>
<name>A0ABU8LDI4_9MICO</name>
<feature type="region of interest" description="Disordered" evidence="1">
    <location>
        <begin position="100"/>
        <end position="122"/>
    </location>
</feature>
<protein>
    <submittedName>
        <fullName evidence="2">Uncharacterized protein</fullName>
    </submittedName>
</protein>
<gene>
    <name evidence="2" type="ORF">WDU99_13880</name>
</gene>